<dbReference type="CDD" id="cd01577">
    <property type="entry name" value="IPMI_Swivel"/>
    <property type="match status" value="1"/>
</dbReference>
<dbReference type="GO" id="GO:0009098">
    <property type="term" value="P:L-leucine biosynthetic process"/>
    <property type="evidence" value="ECO:0007669"/>
    <property type="project" value="UniProtKB-UniRule"/>
</dbReference>
<dbReference type="PATRIC" id="fig|70996.4.peg.1733"/>
<evidence type="ECO:0000256" key="4">
    <source>
        <dbReference type="ARBA" id="ARBA00009845"/>
    </source>
</evidence>
<evidence type="ECO:0000256" key="8">
    <source>
        <dbReference type="ARBA" id="ARBA00023239"/>
    </source>
</evidence>
<evidence type="ECO:0000256" key="5">
    <source>
        <dbReference type="ARBA" id="ARBA00011271"/>
    </source>
</evidence>
<proteinExistence type="inferred from homology"/>
<evidence type="ECO:0000256" key="9">
    <source>
        <dbReference type="ARBA" id="ARBA00023304"/>
    </source>
</evidence>
<evidence type="ECO:0000256" key="6">
    <source>
        <dbReference type="ARBA" id="ARBA00022430"/>
    </source>
</evidence>
<dbReference type="InterPro" id="IPR050075">
    <property type="entry name" value="LeuD"/>
</dbReference>
<reference evidence="12 13" key="1">
    <citation type="submission" date="2015-07" db="EMBL/GenBank/DDBJ databases">
        <title>Whole genome sequence of Herpetosiphon geysericola DSM 7119.</title>
        <authorList>
            <person name="Hemp J."/>
            <person name="Ward L.M."/>
            <person name="Pace L.A."/>
            <person name="Fischer W.W."/>
        </authorList>
    </citation>
    <scope>NUCLEOTIDE SEQUENCE [LARGE SCALE GENOMIC DNA]</scope>
    <source>
        <strain evidence="12 13">DSM 7119</strain>
    </source>
</reference>
<dbReference type="NCBIfam" id="NF002458">
    <property type="entry name" value="PRK01641.1"/>
    <property type="match status" value="1"/>
</dbReference>
<dbReference type="GO" id="GO:0003861">
    <property type="term" value="F:3-isopropylmalate dehydratase activity"/>
    <property type="evidence" value="ECO:0007669"/>
    <property type="project" value="UniProtKB-UniRule"/>
</dbReference>
<dbReference type="InterPro" id="IPR015928">
    <property type="entry name" value="Aconitase/3IPM_dehydase_swvl"/>
</dbReference>
<keyword evidence="9 10" id="KW-0100">Branched-chain amino acid biosynthesis</keyword>
<dbReference type="InterPro" id="IPR004431">
    <property type="entry name" value="3-IsopropMal_deHydase_ssu"/>
</dbReference>
<dbReference type="Pfam" id="PF00694">
    <property type="entry name" value="Aconitase_C"/>
    <property type="match status" value="1"/>
</dbReference>
<organism evidence="12 13">
    <name type="scientific">Herpetosiphon geysericola</name>
    <dbReference type="NCBI Taxonomy" id="70996"/>
    <lineage>
        <taxon>Bacteria</taxon>
        <taxon>Bacillati</taxon>
        <taxon>Chloroflexota</taxon>
        <taxon>Chloroflexia</taxon>
        <taxon>Herpetosiphonales</taxon>
        <taxon>Herpetosiphonaceae</taxon>
        <taxon>Herpetosiphon</taxon>
    </lineage>
</organism>
<dbReference type="OrthoDB" id="9777465at2"/>
<dbReference type="EC" id="4.2.1.33" evidence="10"/>
<comment type="catalytic activity">
    <reaction evidence="1 10">
        <text>(2R,3S)-3-isopropylmalate = (2S)-2-isopropylmalate</text>
        <dbReference type="Rhea" id="RHEA:32287"/>
        <dbReference type="ChEBI" id="CHEBI:1178"/>
        <dbReference type="ChEBI" id="CHEBI:35121"/>
        <dbReference type="EC" id="4.2.1.33"/>
    </reaction>
</comment>
<dbReference type="FunFam" id="3.20.19.10:FF:000003">
    <property type="entry name" value="3-isopropylmalate dehydratase small subunit"/>
    <property type="match status" value="1"/>
</dbReference>
<evidence type="ECO:0000313" key="13">
    <source>
        <dbReference type="Proteomes" id="UP000050277"/>
    </source>
</evidence>
<dbReference type="AlphaFoldDB" id="A0A0P6YL81"/>
<dbReference type="InterPro" id="IPR000573">
    <property type="entry name" value="AconitaseA/IPMdHydase_ssu_swvl"/>
</dbReference>
<dbReference type="EMBL" id="LGKP01000006">
    <property type="protein sequence ID" value="KPL91374.1"/>
    <property type="molecule type" value="Genomic_DNA"/>
</dbReference>
<comment type="similarity">
    <text evidence="4 10">Belongs to the LeuD family. LeuD type 1 subfamily.</text>
</comment>
<evidence type="ECO:0000256" key="10">
    <source>
        <dbReference type="HAMAP-Rule" id="MF_01031"/>
    </source>
</evidence>
<dbReference type="PANTHER" id="PTHR43345">
    <property type="entry name" value="3-ISOPROPYLMALATE DEHYDRATASE SMALL SUBUNIT 2-RELATED-RELATED"/>
    <property type="match status" value="1"/>
</dbReference>
<evidence type="ECO:0000256" key="3">
    <source>
        <dbReference type="ARBA" id="ARBA00004729"/>
    </source>
</evidence>
<dbReference type="NCBIfam" id="TIGR00171">
    <property type="entry name" value="leuD"/>
    <property type="match status" value="1"/>
</dbReference>
<dbReference type="InterPro" id="IPR033940">
    <property type="entry name" value="IPMI_Swivel"/>
</dbReference>
<gene>
    <name evidence="10" type="primary">leuD</name>
    <name evidence="12" type="ORF">SE18_02860</name>
</gene>
<dbReference type="GO" id="GO:0016853">
    <property type="term" value="F:isomerase activity"/>
    <property type="evidence" value="ECO:0007669"/>
    <property type="project" value="UniProtKB-KW"/>
</dbReference>
<keyword evidence="13" id="KW-1185">Reference proteome</keyword>
<evidence type="ECO:0000313" key="12">
    <source>
        <dbReference type="EMBL" id="KPL91374.1"/>
    </source>
</evidence>
<comment type="function">
    <text evidence="2 10">Catalyzes the isomerization between 2-isopropylmalate and 3-isopropylmalate, via the formation of 2-isopropylmaleate.</text>
</comment>
<dbReference type="UniPathway" id="UPA00048">
    <property type="reaction ID" value="UER00071"/>
</dbReference>
<dbReference type="SUPFAM" id="SSF52016">
    <property type="entry name" value="LeuD/IlvD-like"/>
    <property type="match status" value="1"/>
</dbReference>
<dbReference type="PANTHER" id="PTHR43345:SF5">
    <property type="entry name" value="3-ISOPROPYLMALATE DEHYDRATASE SMALL SUBUNIT"/>
    <property type="match status" value="1"/>
</dbReference>
<evidence type="ECO:0000256" key="2">
    <source>
        <dbReference type="ARBA" id="ARBA00002695"/>
    </source>
</evidence>
<dbReference type="RefSeq" id="WP_054532909.1">
    <property type="nucleotide sequence ID" value="NZ_LGKP01000006.1"/>
</dbReference>
<dbReference type="Proteomes" id="UP000050277">
    <property type="component" value="Unassembled WGS sequence"/>
</dbReference>
<evidence type="ECO:0000259" key="11">
    <source>
        <dbReference type="Pfam" id="PF00694"/>
    </source>
</evidence>
<evidence type="ECO:0000256" key="1">
    <source>
        <dbReference type="ARBA" id="ARBA00000491"/>
    </source>
</evidence>
<keyword evidence="7 10" id="KW-0028">Amino-acid biosynthesis</keyword>
<keyword evidence="8 10" id="KW-0456">Lyase</keyword>
<keyword evidence="6 10" id="KW-0432">Leucine biosynthesis</keyword>
<keyword evidence="12" id="KW-0413">Isomerase</keyword>
<comment type="pathway">
    <text evidence="3 10">Amino-acid biosynthesis; L-leucine biosynthesis; L-leucine from 3-methyl-2-oxobutanoate: step 2/4.</text>
</comment>
<evidence type="ECO:0000256" key="7">
    <source>
        <dbReference type="ARBA" id="ARBA00022605"/>
    </source>
</evidence>
<name>A0A0P6YL81_9CHLR</name>
<dbReference type="GO" id="GO:0009316">
    <property type="term" value="C:3-isopropylmalate dehydratase complex"/>
    <property type="evidence" value="ECO:0007669"/>
    <property type="project" value="InterPro"/>
</dbReference>
<comment type="caution">
    <text evidence="12">The sequence shown here is derived from an EMBL/GenBank/DDBJ whole genome shotgun (WGS) entry which is preliminary data.</text>
</comment>
<comment type="subunit">
    <text evidence="5 10">Heterodimer of LeuC and LeuD.</text>
</comment>
<sequence length="196" mass="21135">MQPINTFQAKAVALPIENIDTDQIIPARYLKVTDKNGLGEALFTDWRGEPDFVLNQAYAQGAGVLIAGHNFGCGSSREHAPWALQGFGFQAVISTYFADIFKGNALKNGLLPIVVDAATLARLTEQCLANQTIDVSVDLENQQVHVAGETISFPIDAFSKHCLLHGVDQLGYIQAQEAAIQAYEANHPARVNTVGA</sequence>
<accession>A0A0P6YL81</accession>
<dbReference type="HAMAP" id="MF_01031">
    <property type="entry name" value="LeuD_type1"/>
    <property type="match status" value="1"/>
</dbReference>
<protein>
    <recommendedName>
        <fullName evidence="10">3-isopropylmalate dehydratase small subunit</fullName>
        <ecNumber evidence="10">4.2.1.33</ecNumber>
    </recommendedName>
    <alternativeName>
        <fullName evidence="10">Alpha-IPM isomerase</fullName>
        <shortName evidence="10">IPMI</shortName>
    </alternativeName>
    <alternativeName>
        <fullName evidence="10">Isopropylmalate isomerase</fullName>
    </alternativeName>
</protein>
<dbReference type="Gene3D" id="3.20.19.10">
    <property type="entry name" value="Aconitase, domain 4"/>
    <property type="match status" value="1"/>
</dbReference>
<dbReference type="STRING" id="70996.SE18_02860"/>
<feature type="domain" description="Aconitase A/isopropylmalate dehydratase small subunit swivel" evidence="11">
    <location>
        <begin position="3"/>
        <end position="116"/>
    </location>
</feature>